<comment type="caution">
    <text evidence="2">The sequence shown here is derived from an EMBL/GenBank/DDBJ whole genome shotgun (WGS) entry which is preliminary data.</text>
</comment>
<dbReference type="Gene3D" id="1.20.140.150">
    <property type="match status" value="1"/>
</dbReference>
<evidence type="ECO:0000313" key="2">
    <source>
        <dbReference type="EMBL" id="PMB72342.1"/>
    </source>
</evidence>
<dbReference type="AlphaFoldDB" id="A0A2N6NYK7"/>
<feature type="transmembrane region" description="Helical" evidence="1">
    <location>
        <begin position="162"/>
        <end position="183"/>
    </location>
</feature>
<accession>A0A2N6NYK7</accession>
<keyword evidence="1" id="KW-0472">Membrane</keyword>
<dbReference type="OMA" id="CNMWRTV"/>
<organism evidence="2 3">
    <name type="scientific">Beauveria bassiana</name>
    <name type="common">White muscardine disease fungus</name>
    <name type="synonym">Tritirachium shiotae</name>
    <dbReference type="NCBI Taxonomy" id="176275"/>
    <lineage>
        <taxon>Eukaryota</taxon>
        <taxon>Fungi</taxon>
        <taxon>Dikarya</taxon>
        <taxon>Ascomycota</taxon>
        <taxon>Pezizomycotina</taxon>
        <taxon>Sordariomycetes</taxon>
        <taxon>Hypocreomycetidae</taxon>
        <taxon>Hypocreales</taxon>
        <taxon>Cordycipitaceae</taxon>
        <taxon>Beauveria</taxon>
    </lineage>
</organism>
<keyword evidence="1" id="KW-1133">Transmembrane helix</keyword>
<feature type="transmembrane region" description="Helical" evidence="1">
    <location>
        <begin position="86"/>
        <end position="107"/>
    </location>
</feature>
<name>A0A2N6NYK7_BEABA</name>
<protein>
    <recommendedName>
        <fullName evidence="4">Pre-mRNA splicing factor</fullName>
    </recommendedName>
</protein>
<gene>
    <name evidence="2" type="ORF">BM221_002445</name>
</gene>
<evidence type="ECO:0000313" key="3">
    <source>
        <dbReference type="Proteomes" id="UP000235728"/>
    </source>
</evidence>
<proteinExistence type="predicted"/>
<dbReference type="Proteomes" id="UP000235728">
    <property type="component" value="Unassembled WGS sequence"/>
</dbReference>
<sequence>MTRISVYSAALVAFVASAAMVVASIAMPNWIDYAVTTAKGDTIRKTIGLHRTCSTLDSYRCGPFPTRALCQSEQRYFCTLWRSTGWLASFSVVLGLAGFVAFGATLGGGKYKRESGWPFVAGLIAVFAAVQLVVISVVAYLFDHDDQFSIPGWHIGTSWYLALASALLGIVTVVGLVLSAYLLPSEDGYEFLDEPADA</sequence>
<evidence type="ECO:0008006" key="4">
    <source>
        <dbReference type="Google" id="ProtNLM"/>
    </source>
</evidence>
<reference evidence="2 3" key="1">
    <citation type="journal article" date="2016" name="Appl. Microbiol. Biotechnol.">
        <title>Characterization of T-DNA insertion mutants with decreased virulence in the entomopathogenic fungus Beauveria bassiana JEF-007.</title>
        <authorList>
            <person name="Kim S."/>
            <person name="Lee S.J."/>
            <person name="Nai Y.S."/>
            <person name="Yu J.S."/>
            <person name="Lee M.R."/>
            <person name="Yang Y.T."/>
            <person name="Kim J.S."/>
        </authorList>
    </citation>
    <scope>NUCLEOTIDE SEQUENCE [LARGE SCALE GENOMIC DNA]</scope>
    <source>
        <strain evidence="2 3">JEF-007</strain>
    </source>
</reference>
<evidence type="ECO:0000256" key="1">
    <source>
        <dbReference type="SAM" id="Phobius"/>
    </source>
</evidence>
<feature type="transmembrane region" description="Helical" evidence="1">
    <location>
        <begin position="119"/>
        <end position="142"/>
    </location>
</feature>
<dbReference type="EMBL" id="MRVG01000002">
    <property type="protein sequence ID" value="PMB72342.1"/>
    <property type="molecule type" value="Genomic_DNA"/>
</dbReference>
<keyword evidence="1" id="KW-0812">Transmembrane</keyword>